<evidence type="ECO:0000259" key="2">
    <source>
        <dbReference type="Pfam" id="PF07742"/>
    </source>
</evidence>
<accession>A0A8C1QT05</accession>
<evidence type="ECO:0000313" key="3">
    <source>
        <dbReference type="Ensembl" id="ENSCCRP00010062441.1"/>
    </source>
</evidence>
<protein>
    <recommendedName>
        <fullName evidence="2">Anti-proliferative protein domain-containing protein</fullName>
    </recommendedName>
</protein>
<dbReference type="SUPFAM" id="SSF160696">
    <property type="entry name" value="BTG domain-like"/>
    <property type="match status" value="1"/>
</dbReference>
<dbReference type="AlphaFoldDB" id="A0A8C1QT05"/>
<dbReference type="InterPro" id="IPR002087">
    <property type="entry name" value="Anti_prolifrtn"/>
</dbReference>
<evidence type="ECO:0000256" key="1">
    <source>
        <dbReference type="ARBA" id="ARBA00007989"/>
    </source>
</evidence>
<keyword evidence="4" id="KW-1185">Reference proteome</keyword>
<dbReference type="Proteomes" id="UP000694427">
    <property type="component" value="Unplaced"/>
</dbReference>
<comment type="similarity">
    <text evidence="1">Belongs to the BTG family.</text>
</comment>
<reference evidence="3" key="1">
    <citation type="submission" date="2025-08" db="UniProtKB">
        <authorList>
            <consortium name="Ensembl"/>
        </authorList>
    </citation>
    <scope>IDENTIFICATION</scope>
</reference>
<dbReference type="Pfam" id="PF07742">
    <property type="entry name" value="BTG"/>
    <property type="match status" value="1"/>
</dbReference>
<sequence>MTHGTEMVPEVSAAAGFVCRLLRSRGRLSDAQLHVFRDCLAQALSGTEIHAFILHQPSKLLHMCDPRALN</sequence>
<dbReference type="Gene3D" id="3.90.640.90">
    <property type="entry name" value="Anti-proliferative protein, N-terminal domain"/>
    <property type="match status" value="1"/>
</dbReference>
<feature type="domain" description="Anti-proliferative protein" evidence="2">
    <location>
        <begin position="7"/>
        <end position="56"/>
    </location>
</feature>
<proteinExistence type="inferred from homology"/>
<reference evidence="3" key="2">
    <citation type="submission" date="2025-09" db="UniProtKB">
        <authorList>
            <consortium name="Ensembl"/>
        </authorList>
    </citation>
    <scope>IDENTIFICATION</scope>
</reference>
<evidence type="ECO:0000313" key="4">
    <source>
        <dbReference type="Proteomes" id="UP000694427"/>
    </source>
</evidence>
<dbReference type="InterPro" id="IPR036054">
    <property type="entry name" value="BTG-like_sf"/>
</dbReference>
<name>A0A8C1QT05_CYPCA</name>
<organism evidence="3 4">
    <name type="scientific">Cyprinus carpio</name>
    <name type="common">Common carp</name>
    <dbReference type="NCBI Taxonomy" id="7962"/>
    <lineage>
        <taxon>Eukaryota</taxon>
        <taxon>Metazoa</taxon>
        <taxon>Chordata</taxon>
        <taxon>Craniata</taxon>
        <taxon>Vertebrata</taxon>
        <taxon>Euteleostomi</taxon>
        <taxon>Actinopterygii</taxon>
        <taxon>Neopterygii</taxon>
        <taxon>Teleostei</taxon>
        <taxon>Ostariophysi</taxon>
        <taxon>Cypriniformes</taxon>
        <taxon>Cyprinidae</taxon>
        <taxon>Cyprininae</taxon>
        <taxon>Cyprinus</taxon>
    </lineage>
</organism>
<dbReference type="Ensembl" id="ENSCCRT00010068528.1">
    <property type="protein sequence ID" value="ENSCCRP00010062441.1"/>
    <property type="gene ID" value="ENSCCRG00010026621.1"/>
</dbReference>